<accession>A0A2P2JWZ4</accession>
<reference evidence="2" key="1">
    <citation type="submission" date="2018-02" db="EMBL/GenBank/DDBJ databases">
        <title>Rhizophora mucronata_Transcriptome.</title>
        <authorList>
            <person name="Meera S.P."/>
            <person name="Sreeshan A."/>
            <person name="Augustine A."/>
        </authorList>
    </citation>
    <scope>NUCLEOTIDE SEQUENCE</scope>
    <source>
        <tissue evidence="2">Leaf</tissue>
    </source>
</reference>
<evidence type="ECO:0000256" key="1">
    <source>
        <dbReference type="SAM" id="MobiDB-lite"/>
    </source>
</evidence>
<feature type="region of interest" description="Disordered" evidence="1">
    <location>
        <begin position="1"/>
        <end position="24"/>
    </location>
</feature>
<sequence length="24" mass="2972">MSRCQTRNPTYFPMNREIQTEKKI</sequence>
<name>A0A2P2JWZ4_RHIMU</name>
<proteinExistence type="predicted"/>
<protein>
    <submittedName>
        <fullName evidence="2">Uncharacterized protein</fullName>
    </submittedName>
</protein>
<dbReference type="AlphaFoldDB" id="A0A2P2JWZ4"/>
<dbReference type="EMBL" id="GGEC01017483">
    <property type="protein sequence ID" value="MBW97966.1"/>
    <property type="molecule type" value="Transcribed_RNA"/>
</dbReference>
<evidence type="ECO:0000313" key="2">
    <source>
        <dbReference type="EMBL" id="MBW97966.1"/>
    </source>
</evidence>
<organism evidence="2">
    <name type="scientific">Rhizophora mucronata</name>
    <name type="common">Asiatic mangrove</name>
    <dbReference type="NCBI Taxonomy" id="61149"/>
    <lineage>
        <taxon>Eukaryota</taxon>
        <taxon>Viridiplantae</taxon>
        <taxon>Streptophyta</taxon>
        <taxon>Embryophyta</taxon>
        <taxon>Tracheophyta</taxon>
        <taxon>Spermatophyta</taxon>
        <taxon>Magnoliopsida</taxon>
        <taxon>eudicotyledons</taxon>
        <taxon>Gunneridae</taxon>
        <taxon>Pentapetalae</taxon>
        <taxon>rosids</taxon>
        <taxon>fabids</taxon>
        <taxon>Malpighiales</taxon>
        <taxon>Rhizophoraceae</taxon>
        <taxon>Rhizophora</taxon>
    </lineage>
</organism>